<dbReference type="STRING" id="160454.RV10_GL000462"/>
<comment type="caution">
    <text evidence="1">The sequence shown here is derived from an EMBL/GenBank/DDBJ whole genome shotgun (WGS) entry which is preliminary data.</text>
</comment>
<gene>
    <name evidence="1" type="ORF">UAU_01306</name>
</gene>
<accession>R2T524</accession>
<dbReference type="RefSeq" id="WP_010756336.1">
    <property type="nucleotide sequence ID" value="NZ_ASWD01000002.1"/>
</dbReference>
<name>R2T524_9ENTE</name>
<evidence type="ECO:0000313" key="2">
    <source>
        <dbReference type="Proteomes" id="UP000013782"/>
    </source>
</evidence>
<keyword evidence="2" id="KW-1185">Reference proteome</keyword>
<dbReference type="Proteomes" id="UP000013782">
    <property type="component" value="Unassembled WGS sequence"/>
</dbReference>
<reference evidence="1 2" key="1">
    <citation type="submission" date="2013-02" db="EMBL/GenBank/DDBJ databases">
        <title>The Genome Sequence of Enterococcus pallens BAA-351.</title>
        <authorList>
            <consortium name="The Broad Institute Genome Sequencing Platform"/>
            <consortium name="The Broad Institute Genome Sequencing Center for Infectious Disease"/>
            <person name="Earl A.M."/>
            <person name="Gilmore M.S."/>
            <person name="Lebreton F."/>
            <person name="Walker B."/>
            <person name="Young S.K."/>
            <person name="Zeng Q."/>
            <person name="Gargeya S."/>
            <person name="Fitzgerald M."/>
            <person name="Haas B."/>
            <person name="Abouelleil A."/>
            <person name="Alvarado L."/>
            <person name="Arachchi H.M."/>
            <person name="Berlin A.M."/>
            <person name="Chapman S.B."/>
            <person name="Dewar J."/>
            <person name="Goldberg J."/>
            <person name="Griggs A."/>
            <person name="Gujja S."/>
            <person name="Hansen M."/>
            <person name="Howarth C."/>
            <person name="Imamovic A."/>
            <person name="Larimer J."/>
            <person name="McCowan C."/>
            <person name="Murphy C."/>
            <person name="Neiman D."/>
            <person name="Pearson M."/>
            <person name="Priest M."/>
            <person name="Roberts A."/>
            <person name="Saif S."/>
            <person name="Shea T."/>
            <person name="Sisk P."/>
            <person name="Sykes S."/>
            <person name="Wortman J."/>
            <person name="Nusbaum C."/>
            <person name="Birren B."/>
        </authorList>
    </citation>
    <scope>NUCLEOTIDE SEQUENCE [LARGE SCALE GENOMIC DNA]</scope>
    <source>
        <strain evidence="1 2">ATCC BAA-351</strain>
    </source>
</reference>
<evidence type="ECO:0000313" key="1">
    <source>
        <dbReference type="EMBL" id="EOH95344.1"/>
    </source>
</evidence>
<dbReference type="OrthoDB" id="2086565at2"/>
<dbReference type="PATRIC" id="fig|1158607.3.peg.1289"/>
<sequence length="128" mass="15214">MSLKSKLQRIKKFFYDYDFIDSIIENLYFDNSLVNFCLLLDYYFTEETEEHIKLTFENCTEVSFEIPQELYEMNNNVLNFSHFTITKITTVELDSQVCIRIFTVNNETEFLKILCGNVSFESVKVPKP</sequence>
<dbReference type="AlphaFoldDB" id="R2T524"/>
<dbReference type="HOGENOM" id="CLU_1956223_0_0_9"/>
<organism evidence="1 2">
    <name type="scientific">Enterococcus pallens ATCC BAA-351</name>
    <dbReference type="NCBI Taxonomy" id="1158607"/>
    <lineage>
        <taxon>Bacteria</taxon>
        <taxon>Bacillati</taxon>
        <taxon>Bacillota</taxon>
        <taxon>Bacilli</taxon>
        <taxon>Lactobacillales</taxon>
        <taxon>Enterococcaceae</taxon>
        <taxon>Enterococcus</taxon>
    </lineage>
</organism>
<dbReference type="EMBL" id="AJAQ01000011">
    <property type="protein sequence ID" value="EOH95344.1"/>
    <property type="molecule type" value="Genomic_DNA"/>
</dbReference>
<proteinExistence type="predicted"/>
<protein>
    <submittedName>
        <fullName evidence="1">Uncharacterized protein</fullName>
    </submittedName>
</protein>